<dbReference type="GO" id="GO:0005829">
    <property type="term" value="C:cytosol"/>
    <property type="evidence" value="ECO:0007669"/>
    <property type="project" value="TreeGrafter"/>
</dbReference>
<dbReference type="NCBIfam" id="TIGR00730">
    <property type="entry name" value="Rossman fold protein, TIGR00730 family"/>
    <property type="match status" value="1"/>
</dbReference>
<evidence type="ECO:0000256" key="3">
    <source>
        <dbReference type="RuleBase" id="RU363015"/>
    </source>
</evidence>
<gene>
    <name evidence="4" type="ORF">HYZ11_10660</name>
</gene>
<dbReference type="EC" id="3.2.2.n1" evidence="3"/>
<comment type="similarity">
    <text evidence="2 3">Belongs to the LOG family.</text>
</comment>
<dbReference type="SUPFAM" id="SSF102405">
    <property type="entry name" value="MCP/YpsA-like"/>
    <property type="match status" value="1"/>
</dbReference>
<dbReference type="Gene3D" id="3.40.50.450">
    <property type="match status" value="1"/>
</dbReference>
<dbReference type="GO" id="GO:0009691">
    <property type="term" value="P:cytokinin biosynthetic process"/>
    <property type="evidence" value="ECO:0007669"/>
    <property type="project" value="UniProtKB-UniRule"/>
</dbReference>
<dbReference type="Proteomes" id="UP000782312">
    <property type="component" value="Unassembled WGS sequence"/>
</dbReference>
<dbReference type="GO" id="GO:0008714">
    <property type="term" value="F:AMP nucleosidase activity"/>
    <property type="evidence" value="ECO:0007669"/>
    <property type="project" value="UniProtKB-EC"/>
</dbReference>
<dbReference type="PANTHER" id="PTHR31223">
    <property type="entry name" value="LOG FAMILY PROTEIN YJL055W"/>
    <property type="match status" value="1"/>
</dbReference>
<evidence type="ECO:0000313" key="4">
    <source>
        <dbReference type="EMBL" id="MBI3128054.1"/>
    </source>
</evidence>
<evidence type="ECO:0000313" key="5">
    <source>
        <dbReference type="Proteomes" id="UP000782312"/>
    </source>
</evidence>
<name>A0A932HYI7_UNCTE</name>
<reference evidence="4" key="1">
    <citation type="submission" date="2020-07" db="EMBL/GenBank/DDBJ databases">
        <title>Huge and variable diversity of episymbiotic CPR bacteria and DPANN archaea in groundwater ecosystems.</title>
        <authorList>
            <person name="He C.Y."/>
            <person name="Keren R."/>
            <person name="Whittaker M."/>
            <person name="Farag I.F."/>
            <person name="Doudna J."/>
            <person name="Cate J.H.D."/>
            <person name="Banfield J.F."/>
        </authorList>
    </citation>
    <scope>NUCLEOTIDE SEQUENCE</scope>
    <source>
        <strain evidence="4">NC_groundwater_763_Ag_S-0.2um_68_21</strain>
    </source>
</reference>
<dbReference type="EMBL" id="JACPUR010000023">
    <property type="protein sequence ID" value="MBI3128054.1"/>
    <property type="molecule type" value="Genomic_DNA"/>
</dbReference>
<dbReference type="Pfam" id="PF03641">
    <property type="entry name" value="Lysine_decarbox"/>
    <property type="match status" value="1"/>
</dbReference>
<organism evidence="4 5">
    <name type="scientific">Tectimicrobiota bacterium</name>
    <dbReference type="NCBI Taxonomy" id="2528274"/>
    <lineage>
        <taxon>Bacteria</taxon>
        <taxon>Pseudomonadati</taxon>
        <taxon>Nitrospinota/Tectimicrobiota group</taxon>
        <taxon>Candidatus Tectimicrobiota</taxon>
    </lineage>
</organism>
<comment type="caution">
    <text evidence="4">The sequence shown here is derived from an EMBL/GenBank/DDBJ whole genome shotgun (WGS) entry which is preliminary data.</text>
</comment>
<dbReference type="AlphaFoldDB" id="A0A932HYI7"/>
<dbReference type="PANTHER" id="PTHR31223:SF70">
    <property type="entry name" value="LOG FAMILY PROTEIN YJL055W"/>
    <property type="match status" value="1"/>
</dbReference>
<accession>A0A932HYI7</accession>
<proteinExistence type="inferred from homology"/>
<evidence type="ECO:0000256" key="1">
    <source>
        <dbReference type="ARBA" id="ARBA00000274"/>
    </source>
</evidence>
<keyword evidence="3" id="KW-0378">Hydrolase</keyword>
<dbReference type="InterPro" id="IPR031100">
    <property type="entry name" value="LOG_fam"/>
</dbReference>
<protein>
    <recommendedName>
        <fullName evidence="3">Cytokinin riboside 5'-monophosphate phosphoribohydrolase</fullName>
        <ecNumber evidence="3">3.2.2.n1</ecNumber>
    </recommendedName>
</protein>
<sequence length="194" mass="20577">MKRICVFAGSKPGKRPAYREAAALLGGLLAGKGIGVVYGAGQNGMMGGLADAALAAGGEVIGVIPDRLMGAEPPHEGLTSLRIVKSMHARKAVMANLSDGFIALPGGLGTIEETMEILTWAQLCFHKKPIGLLNVEGYFDGLIAFLRHATEEGFVRPENLELFRVESTPAALLEALVNYSPPPHVSDQRDIEET</sequence>
<evidence type="ECO:0000256" key="2">
    <source>
        <dbReference type="ARBA" id="ARBA00006763"/>
    </source>
</evidence>
<comment type="catalytic activity">
    <reaction evidence="1">
        <text>AMP + H2O = D-ribose 5-phosphate + adenine</text>
        <dbReference type="Rhea" id="RHEA:20129"/>
        <dbReference type="ChEBI" id="CHEBI:15377"/>
        <dbReference type="ChEBI" id="CHEBI:16708"/>
        <dbReference type="ChEBI" id="CHEBI:78346"/>
        <dbReference type="ChEBI" id="CHEBI:456215"/>
        <dbReference type="EC" id="3.2.2.4"/>
    </reaction>
</comment>
<keyword evidence="3" id="KW-0203">Cytokinin biosynthesis</keyword>
<dbReference type="InterPro" id="IPR005269">
    <property type="entry name" value="LOG"/>
</dbReference>